<dbReference type="Pfam" id="PF05235">
    <property type="entry name" value="CHAD"/>
    <property type="match status" value="1"/>
</dbReference>
<evidence type="ECO:0000313" key="3">
    <source>
        <dbReference type="Proteomes" id="UP000236753"/>
    </source>
</evidence>
<accession>A0A1H5V857</accession>
<dbReference type="EMBL" id="FNUX01000011">
    <property type="protein sequence ID" value="SEF82958.1"/>
    <property type="molecule type" value="Genomic_DNA"/>
</dbReference>
<proteinExistence type="predicted"/>
<dbReference type="AlphaFoldDB" id="A0A1H5V857"/>
<feature type="domain" description="CHAD" evidence="1">
    <location>
        <begin position="205"/>
        <end position="490"/>
    </location>
</feature>
<dbReference type="Gene3D" id="1.40.20.10">
    <property type="entry name" value="CHAD domain"/>
    <property type="match status" value="1"/>
</dbReference>
<dbReference type="InterPro" id="IPR007899">
    <property type="entry name" value="CHAD_dom"/>
</dbReference>
<evidence type="ECO:0000313" key="2">
    <source>
        <dbReference type="EMBL" id="SEF82958.1"/>
    </source>
</evidence>
<dbReference type="InterPro" id="IPR038186">
    <property type="entry name" value="CHAD_dom_sf"/>
</dbReference>
<dbReference type="Proteomes" id="UP000236753">
    <property type="component" value="Unassembled WGS sequence"/>
</dbReference>
<sequence>MNSLPVNTWELNEAIKNTDILTAISSEFDTDANPATASTLQFYDDFDAHLWHAGYLLYQVDKQKFQLLDHSGCIDEVKATSDVRFWWEFSESPVKNKLQKLIGLRAVLPIASLNLLETDFSLRNDNQKIVVKGRLTQSAVGGKITCYFTLQALRGYAKYYTSAVRLLRPCIKAKVNDFGLRFLLMGQAIHALEPKQYSLPPLTEDMQTEPAVRAMAVAMLDQARLHVGGVIADTDTEFLHQFRVNIRKLRSLISLLKKALPATMIDALRPRLSSIASKTNKLRDLDVFLLAQDNYRAMLPENFGSGLTELYSLIKKQRKQEKNKVAGYLSSDNYRADLAICTAELSQHSAYQTPMASTPVLQVVKKLLLKRYHKMLAMSAAIDSQSADEKIHELRIEFKKLRYLIEFFADLLPKRRTGKIAGKIKKIQTILGNYNDYCIQIEFLSSYVDDTRIEMSKALSGLVAILHQKKLEERPKVENALADFFTENMTIEFDLVFEAAKTGDSK</sequence>
<evidence type="ECO:0000259" key="1">
    <source>
        <dbReference type="PROSITE" id="PS51708"/>
    </source>
</evidence>
<reference evidence="2 3" key="1">
    <citation type="submission" date="2016-10" db="EMBL/GenBank/DDBJ databases">
        <authorList>
            <person name="de Groot N.N."/>
        </authorList>
    </citation>
    <scope>NUCLEOTIDE SEQUENCE [LARGE SCALE GENOMIC DNA]</scope>
    <source>
        <strain evidence="2 3">Nm13</strain>
    </source>
</reference>
<dbReference type="OrthoDB" id="3034217at2"/>
<gene>
    <name evidence="2" type="ORF">SAMN05216334_11142</name>
</gene>
<dbReference type="PANTHER" id="PTHR39339:SF1">
    <property type="entry name" value="CHAD DOMAIN-CONTAINING PROTEIN"/>
    <property type="match status" value="1"/>
</dbReference>
<organism evidence="2 3">
    <name type="scientific">Nitrosomonas ureae</name>
    <dbReference type="NCBI Taxonomy" id="44577"/>
    <lineage>
        <taxon>Bacteria</taxon>
        <taxon>Pseudomonadati</taxon>
        <taxon>Pseudomonadota</taxon>
        <taxon>Betaproteobacteria</taxon>
        <taxon>Nitrosomonadales</taxon>
        <taxon>Nitrosomonadaceae</taxon>
        <taxon>Nitrosomonas</taxon>
    </lineage>
</organism>
<dbReference type="SMART" id="SM00880">
    <property type="entry name" value="CHAD"/>
    <property type="match status" value="1"/>
</dbReference>
<dbReference type="PROSITE" id="PS51708">
    <property type="entry name" value="CHAD"/>
    <property type="match status" value="1"/>
</dbReference>
<protein>
    <submittedName>
        <fullName evidence="2">CHAD domain-containing protein</fullName>
    </submittedName>
</protein>
<name>A0A1H5V857_9PROT</name>
<dbReference type="PANTHER" id="PTHR39339">
    <property type="entry name" value="SLR1444 PROTEIN"/>
    <property type="match status" value="1"/>
</dbReference>